<feature type="transmembrane region" description="Helical" evidence="1">
    <location>
        <begin position="140"/>
        <end position="157"/>
    </location>
</feature>
<feature type="transmembrane region" description="Helical" evidence="1">
    <location>
        <begin position="83"/>
        <end position="102"/>
    </location>
</feature>
<name>A0A3A9Y9C6_9ACTN</name>
<keyword evidence="1" id="KW-0812">Transmembrane</keyword>
<feature type="transmembrane region" description="Helical" evidence="1">
    <location>
        <begin position="163"/>
        <end position="187"/>
    </location>
</feature>
<reference evidence="2 3" key="1">
    <citation type="submission" date="2018-09" db="EMBL/GenBank/DDBJ databases">
        <title>Micromonospora sp. nov. MS1-9, isolated from a root of Musa sp.</title>
        <authorList>
            <person name="Kuncharoen N."/>
            <person name="Kudo T."/>
            <person name="Ohkuma M."/>
            <person name="Yuki M."/>
            <person name="Tanasupawat S."/>
        </authorList>
    </citation>
    <scope>NUCLEOTIDE SEQUENCE [LARGE SCALE GENOMIC DNA]</scope>
    <source>
        <strain evidence="2 3">MS1-9</strain>
    </source>
</reference>
<feature type="transmembrane region" description="Helical" evidence="1">
    <location>
        <begin position="308"/>
        <end position="327"/>
    </location>
</feature>
<dbReference type="Proteomes" id="UP000275865">
    <property type="component" value="Unassembled WGS sequence"/>
</dbReference>
<dbReference type="PANTHER" id="PTHR36840">
    <property type="entry name" value="BLL5714 PROTEIN"/>
    <property type="match status" value="1"/>
</dbReference>
<sequence>MAMAADGSAETARESERPFFVELFLDLVYVFALVSLAKTLVNDLSWTGIARTLVLLFALALIWALTTWVGGTSGLERASVQSHIIGVAAASLLLAAVVPGAFHDRGLLFAGTYLFIHFGSISYFLFFARDPAGPRRSGRIAFWEAVAAIGWITGALSDGPARLGLWALAIAIEYAAGAFGWPVPGLGRSQSLEWRLGGGRVPERYRQFIVVAFGAAVLTTGTTFSQHEYTLDRGYALVVVFTIVVLMWRIYIYRAGELLTEAIARSADPALLIRAAAVCHLAMVAGIVGGAVAGELVVARPFGDTPPSWAAVLLGGPALYLIGRALLDYTVFGRISRSRVVGLVLLCAIAPASALLPPILVALLAMVVLALIAAANLVSTRLHARTPAPPALG</sequence>
<feature type="transmembrane region" description="Helical" evidence="1">
    <location>
        <begin position="233"/>
        <end position="251"/>
    </location>
</feature>
<dbReference type="InterPro" id="IPR010640">
    <property type="entry name" value="Low_temperature_requirement_A"/>
</dbReference>
<dbReference type="Pfam" id="PF06772">
    <property type="entry name" value="LtrA"/>
    <property type="match status" value="1"/>
</dbReference>
<protein>
    <submittedName>
        <fullName evidence="2">Low temperature requirement protein A</fullName>
    </submittedName>
</protein>
<feature type="transmembrane region" description="Helical" evidence="1">
    <location>
        <begin position="49"/>
        <end position="71"/>
    </location>
</feature>
<evidence type="ECO:0000313" key="3">
    <source>
        <dbReference type="Proteomes" id="UP000275865"/>
    </source>
</evidence>
<evidence type="ECO:0000256" key="1">
    <source>
        <dbReference type="SAM" id="Phobius"/>
    </source>
</evidence>
<dbReference type="PANTHER" id="PTHR36840:SF1">
    <property type="entry name" value="BLL5714 PROTEIN"/>
    <property type="match status" value="1"/>
</dbReference>
<feature type="transmembrane region" description="Helical" evidence="1">
    <location>
        <begin position="339"/>
        <end position="356"/>
    </location>
</feature>
<dbReference type="AlphaFoldDB" id="A0A3A9Y9C6"/>
<feature type="transmembrane region" description="Helical" evidence="1">
    <location>
        <begin position="208"/>
        <end position="227"/>
    </location>
</feature>
<accession>A0A3A9Y9C6</accession>
<keyword evidence="1" id="KW-0472">Membrane</keyword>
<feature type="transmembrane region" description="Helical" evidence="1">
    <location>
        <begin position="108"/>
        <end position="128"/>
    </location>
</feature>
<feature type="transmembrane region" description="Helical" evidence="1">
    <location>
        <begin position="271"/>
        <end position="293"/>
    </location>
</feature>
<keyword evidence="1" id="KW-1133">Transmembrane helix</keyword>
<gene>
    <name evidence="2" type="ORF">D7044_18970</name>
</gene>
<organism evidence="2 3">
    <name type="scientific">Micromonospora musae</name>
    <dbReference type="NCBI Taxonomy" id="1894970"/>
    <lineage>
        <taxon>Bacteria</taxon>
        <taxon>Bacillati</taxon>
        <taxon>Actinomycetota</taxon>
        <taxon>Actinomycetes</taxon>
        <taxon>Micromonosporales</taxon>
        <taxon>Micromonosporaceae</taxon>
        <taxon>Micromonospora</taxon>
    </lineage>
</organism>
<dbReference type="EMBL" id="RAZT01000009">
    <property type="protein sequence ID" value="RKN30504.1"/>
    <property type="molecule type" value="Genomic_DNA"/>
</dbReference>
<dbReference type="RefSeq" id="WP_120689710.1">
    <property type="nucleotide sequence ID" value="NZ_RAZT01000009.1"/>
</dbReference>
<proteinExistence type="predicted"/>
<comment type="caution">
    <text evidence="2">The sequence shown here is derived from an EMBL/GenBank/DDBJ whole genome shotgun (WGS) entry which is preliminary data.</text>
</comment>
<feature type="transmembrane region" description="Helical" evidence="1">
    <location>
        <begin position="19"/>
        <end position="37"/>
    </location>
</feature>
<evidence type="ECO:0000313" key="2">
    <source>
        <dbReference type="EMBL" id="RKN30504.1"/>
    </source>
</evidence>